<evidence type="ECO:0000313" key="3">
    <source>
        <dbReference type="Proteomes" id="UP000694001"/>
    </source>
</evidence>
<dbReference type="Proteomes" id="UP000694001">
    <property type="component" value="Chromosome"/>
</dbReference>
<feature type="domain" description="Amine oxidase" evidence="1">
    <location>
        <begin position="93"/>
        <end position="277"/>
    </location>
</feature>
<proteinExistence type="predicted"/>
<dbReference type="AlphaFoldDB" id="A0A975U3Q1"/>
<dbReference type="PROSITE" id="PS51257">
    <property type="entry name" value="PROKAR_LIPOPROTEIN"/>
    <property type="match status" value="1"/>
</dbReference>
<dbReference type="GO" id="GO:0016491">
    <property type="term" value="F:oxidoreductase activity"/>
    <property type="evidence" value="ECO:0007669"/>
    <property type="project" value="InterPro"/>
</dbReference>
<dbReference type="KEGG" id="elio:KO353_05835"/>
<gene>
    <name evidence="2" type="ORF">KO353_05835</name>
</gene>
<evidence type="ECO:0000259" key="1">
    <source>
        <dbReference type="Pfam" id="PF01593"/>
    </source>
</evidence>
<dbReference type="Pfam" id="PF13450">
    <property type="entry name" value="NAD_binding_8"/>
    <property type="match status" value="1"/>
</dbReference>
<protein>
    <submittedName>
        <fullName evidence="2">FAD-dependent oxidoreductase</fullName>
    </submittedName>
</protein>
<dbReference type="Pfam" id="PF01593">
    <property type="entry name" value="Amino_oxidase"/>
    <property type="match status" value="1"/>
</dbReference>
<name>A0A975U3Q1_9PROT</name>
<dbReference type="InterPro" id="IPR002937">
    <property type="entry name" value="Amino_oxidase"/>
</dbReference>
<keyword evidence="3" id="KW-1185">Reference proteome</keyword>
<evidence type="ECO:0000313" key="2">
    <source>
        <dbReference type="EMBL" id="QXM25724.1"/>
    </source>
</evidence>
<sequence>MSVPLRTAAVVGAGLAGLACARALAEAGVAVTLFDKGRAAGGRLATRRVETGGRRLGFDHGAQYLTARGPSFATVLETHAVRWPAVADREAHVGTPGMSALPRALAAGLDLRPSRSVVGLARRERGWILRHHEGDLARGPAPDRPPEEAGPFDAVAVAVPHAQAAPLLPPALAASLAPVRVAPCWALLVAFDAPVPLPDAVRPDSGPLAWAARDSAKPGRTAEAECWVVHAGPDWSRTTLERRAEEVAPELLAAFAELAGALPPALHLAAHRWRYALVESPLGAPCLVDPSLRIGAAGDWCLGPRAEHAWDSGTALAAALLGS</sequence>
<accession>A0A975U3Q1</accession>
<organism evidence="2 3">
    <name type="scientific">Elioraea tepida</name>
    <dbReference type="NCBI Taxonomy" id="2843330"/>
    <lineage>
        <taxon>Bacteria</taxon>
        <taxon>Pseudomonadati</taxon>
        <taxon>Pseudomonadota</taxon>
        <taxon>Alphaproteobacteria</taxon>
        <taxon>Acetobacterales</taxon>
        <taxon>Elioraeaceae</taxon>
        <taxon>Elioraea</taxon>
    </lineage>
</organism>
<dbReference type="EMBL" id="CP076448">
    <property type="protein sequence ID" value="QXM25724.1"/>
    <property type="molecule type" value="Genomic_DNA"/>
</dbReference>
<reference evidence="2" key="1">
    <citation type="submission" date="2021-06" db="EMBL/GenBank/DDBJ databases">
        <title>Elioraea tepida, sp. nov., a moderately thermophilic aerobic anoxygenic phototrophic bacterium isolated from an alkaline siliceous hot spring mat community in Yellowstone National Park, WY, USA.</title>
        <authorList>
            <person name="Saini M.K."/>
            <person name="Yoshida S."/>
            <person name="Sebastian A."/>
            <person name="Hirose S."/>
            <person name="Hara E."/>
            <person name="Tamaki H."/>
            <person name="Soulier N.T."/>
            <person name="Albert I."/>
            <person name="Hanada S."/>
            <person name="Bryant D.A."/>
            <person name="Tank M."/>
        </authorList>
    </citation>
    <scope>NUCLEOTIDE SEQUENCE</scope>
    <source>
        <strain evidence="2">MS-P2</strain>
    </source>
</reference>
<dbReference type="RefSeq" id="WP_218286776.1">
    <property type="nucleotide sequence ID" value="NZ_CP076448.1"/>
</dbReference>
<dbReference type="PANTHER" id="PTHR16128:SF5">
    <property type="entry name" value="FAD_NAD(P)-BINDING OXIDOREDUCTASE FAMILY PROTEIN"/>
    <property type="match status" value="1"/>
</dbReference>
<dbReference type="PANTHER" id="PTHR16128">
    <property type="entry name" value="FAD/NAD(P)-BINDING OXIDOREDUCTASE FAMILY PROTEIN"/>
    <property type="match status" value="1"/>
</dbReference>